<sequence>MVGKLEKEVRRRQTDAAEIQKQKRHVLRGLQKACNISLLGQDCRAFCPEMTITKMISQHGKGFVKFLTGYHELAQEVPPGQVYLFPSAWWEDVTNDAENPLSPKARWIYELTTLLRNEFIAAFVSGILLSISSDIAKRSKGMQPVVDFMEITDIYLARAIANTRAGFREKPLIRC</sequence>
<dbReference type="HOGENOM" id="CLU_1533077_0_0_1"/>
<gene>
    <name evidence="1" type="ORF">PAXRUDRAFT_662602</name>
</gene>
<accession>A0A0D0DX41</accession>
<reference evidence="2" key="2">
    <citation type="submission" date="2015-01" db="EMBL/GenBank/DDBJ databases">
        <title>Evolutionary Origins and Diversification of the Mycorrhizal Mutualists.</title>
        <authorList>
            <consortium name="DOE Joint Genome Institute"/>
            <consortium name="Mycorrhizal Genomics Consortium"/>
            <person name="Kohler A."/>
            <person name="Kuo A."/>
            <person name="Nagy L.G."/>
            <person name="Floudas D."/>
            <person name="Copeland A."/>
            <person name="Barry K.W."/>
            <person name="Cichocki N."/>
            <person name="Veneault-Fourrey C."/>
            <person name="LaButti K."/>
            <person name="Lindquist E.A."/>
            <person name="Lipzen A."/>
            <person name="Lundell T."/>
            <person name="Morin E."/>
            <person name="Murat C."/>
            <person name="Riley R."/>
            <person name="Ohm R."/>
            <person name="Sun H."/>
            <person name="Tunlid A."/>
            <person name="Henrissat B."/>
            <person name="Grigoriev I.V."/>
            <person name="Hibbett D.S."/>
            <person name="Martin F."/>
        </authorList>
    </citation>
    <scope>NUCLEOTIDE SEQUENCE [LARGE SCALE GENOMIC DNA]</scope>
    <source>
        <strain evidence="2">Ve08.2h10</strain>
    </source>
</reference>
<dbReference type="OrthoDB" id="5231159at2759"/>
<evidence type="ECO:0000313" key="2">
    <source>
        <dbReference type="Proteomes" id="UP000054538"/>
    </source>
</evidence>
<keyword evidence="2" id="KW-1185">Reference proteome</keyword>
<dbReference type="Proteomes" id="UP000054538">
    <property type="component" value="Unassembled WGS sequence"/>
</dbReference>
<organism evidence="1 2">
    <name type="scientific">Paxillus rubicundulus Ve08.2h10</name>
    <dbReference type="NCBI Taxonomy" id="930991"/>
    <lineage>
        <taxon>Eukaryota</taxon>
        <taxon>Fungi</taxon>
        <taxon>Dikarya</taxon>
        <taxon>Basidiomycota</taxon>
        <taxon>Agaricomycotina</taxon>
        <taxon>Agaricomycetes</taxon>
        <taxon>Agaricomycetidae</taxon>
        <taxon>Boletales</taxon>
        <taxon>Paxilineae</taxon>
        <taxon>Paxillaceae</taxon>
        <taxon>Paxillus</taxon>
    </lineage>
</organism>
<dbReference type="InParanoid" id="A0A0D0DX41"/>
<proteinExistence type="predicted"/>
<dbReference type="EMBL" id="KN825467">
    <property type="protein sequence ID" value="KIK90814.1"/>
    <property type="molecule type" value="Genomic_DNA"/>
</dbReference>
<evidence type="ECO:0000313" key="1">
    <source>
        <dbReference type="EMBL" id="KIK90814.1"/>
    </source>
</evidence>
<reference evidence="1 2" key="1">
    <citation type="submission" date="2014-04" db="EMBL/GenBank/DDBJ databases">
        <authorList>
            <consortium name="DOE Joint Genome Institute"/>
            <person name="Kuo A."/>
            <person name="Kohler A."/>
            <person name="Jargeat P."/>
            <person name="Nagy L.G."/>
            <person name="Floudas D."/>
            <person name="Copeland A."/>
            <person name="Barry K.W."/>
            <person name="Cichocki N."/>
            <person name="Veneault-Fourrey C."/>
            <person name="LaButti K."/>
            <person name="Lindquist E.A."/>
            <person name="Lipzen A."/>
            <person name="Lundell T."/>
            <person name="Morin E."/>
            <person name="Murat C."/>
            <person name="Sun H."/>
            <person name="Tunlid A."/>
            <person name="Henrissat B."/>
            <person name="Grigoriev I.V."/>
            <person name="Hibbett D.S."/>
            <person name="Martin F."/>
            <person name="Nordberg H.P."/>
            <person name="Cantor M.N."/>
            <person name="Hua S.X."/>
        </authorList>
    </citation>
    <scope>NUCLEOTIDE SEQUENCE [LARGE SCALE GENOMIC DNA]</scope>
    <source>
        <strain evidence="1 2">Ve08.2h10</strain>
    </source>
</reference>
<name>A0A0D0DX41_9AGAM</name>
<protein>
    <submittedName>
        <fullName evidence="1">Uncharacterized protein</fullName>
    </submittedName>
</protein>
<dbReference type="AlphaFoldDB" id="A0A0D0DX41"/>